<name>A0AAN7UU12_9PEZI</name>
<comment type="caution">
    <text evidence="1">The sequence shown here is derived from an EMBL/GenBank/DDBJ whole genome shotgun (WGS) entry which is preliminary data.</text>
</comment>
<sequence length="93" mass="10995">MCIGAAEPERINTGSARLTWRRIWPRRHDSGDLKMCIERLHLRIEMLEMQIRWNESMLDAPDDLENTCKTSSSFCVSNYRLDRSDKHLLFRIG</sequence>
<dbReference type="AlphaFoldDB" id="A0AAN7UU12"/>
<keyword evidence="2" id="KW-1185">Reference proteome</keyword>
<evidence type="ECO:0000313" key="1">
    <source>
        <dbReference type="EMBL" id="KAK5635907.1"/>
    </source>
</evidence>
<accession>A0AAN7UU12</accession>
<evidence type="ECO:0000313" key="2">
    <source>
        <dbReference type="Proteomes" id="UP001305414"/>
    </source>
</evidence>
<proteinExistence type="predicted"/>
<gene>
    <name evidence="1" type="ORF">RRF57_011618</name>
</gene>
<reference evidence="1 2" key="1">
    <citation type="submission" date="2023-10" db="EMBL/GenBank/DDBJ databases">
        <title>Draft genome sequence of Xylaria bambusicola isolate GMP-LS, the root and basal stem rot pathogen of sugarcane in Indonesia.</title>
        <authorList>
            <person name="Selvaraj P."/>
            <person name="Muralishankar V."/>
            <person name="Muruganantham S."/>
            <person name="Sp S."/>
            <person name="Haryani S."/>
            <person name="Lau K.J.X."/>
            <person name="Naqvi N.I."/>
        </authorList>
    </citation>
    <scope>NUCLEOTIDE SEQUENCE [LARGE SCALE GENOMIC DNA]</scope>
    <source>
        <strain evidence="1">GMP-LS</strain>
    </source>
</reference>
<organism evidence="1 2">
    <name type="scientific">Xylaria bambusicola</name>
    <dbReference type="NCBI Taxonomy" id="326684"/>
    <lineage>
        <taxon>Eukaryota</taxon>
        <taxon>Fungi</taxon>
        <taxon>Dikarya</taxon>
        <taxon>Ascomycota</taxon>
        <taxon>Pezizomycotina</taxon>
        <taxon>Sordariomycetes</taxon>
        <taxon>Xylariomycetidae</taxon>
        <taxon>Xylariales</taxon>
        <taxon>Xylariaceae</taxon>
        <taxon>Xylaria</taxon>
    </lineage>
</organism>
<dbReference type="EMBL" id="JAWHQM010000059">
    <property type="protein sequence ID" value="KAK5635907.1"/>
    <property type="molecule type" value="Genomic_DNA"/>
</dbReference>
<protein>
    <submittedName>
        <fullName evidence="1">Uncharacterized protein</fullName>
    </submittedName>
</protein>
<dbReference type="Proteomes" id="UP001305414">
    <property type="component" value="Unassembled WGS sequence"/>
</dbReference>